<accession>A0A1V9XJW5</accession>
<dbReference type="AlphaFoldDB" id="A0A1V9XJW5"/>
<sequence>MLQEANVGADVEPQISRIRATADRKDNTDEQNVPKTYSGKDKIMMNAIVLALAALVACTYAGDHGWETPVVSHAKIAKVSYVKEPVVSVKYVKEPVVSYKLRPVKSISYVSKPVVSYHSAPVLSYHKAPTSYSSGWAPSYSSGWW</sequence>
<protein>
    <submittedName>
        <fullName evidence="2">Uncharacterized protein</fullName>
    </submittedName>
</protein>
<organism evidence="2 3">
    <name type="scientific">Tropilaelaps mercedesae</name>
    <dbReference type="NCBI Taxonomy" id="418985"/>
    <lineage>
        <taxon>Eukaryota</taxon>
        <taxon>Metazoa</taxon>
        <taxon>Ecdysozoa</taxon>
        <taxon>Arthropoda</taxon>
        <taxon>Chelicerata</taxon>
        <taxon>Arachnida</taxon>
        <taxon>Acari</taxon>
        <taxon>Parasitiformes</taxon>
        <taxon>Mesostigmata</taxon>
        <taxon>Gamasina</taxon>
        <taxon>Dermanyssoidea</taxon>
        <taxon>Laelapidae</taxon>
        <taxon>Tropilaelaps</taxon>
    </lineage>
</organism>
<name>A0A1V9XJW5_9ACAR</name>
<reference evidence="2 3" key="1">
    <citation type="journal article" date="2017" name="Gigascience">
        <title>Draft genome of the honey bee ectoparasitic mite, Tropilaelaps mercedesae, is shaped by the parasitic life history.</title>
        <authorList>
            <person name="Dong X."/>
            <person name="Armstrong S.D."/>
            <person name="Xia D."/>
            <person name="Makepeace B.L."/>
            <person name="Darby A.C."/>
            <person name="Kadowaki T."/>
        </authorList>
    </citation>
    <scope>NUCLEOTIDE SEQUENCE [LARGE SCALE GENOMIC DNA]</scope>
    <source>
        <strain evidence="2">Wuxi-XJTLU</strain>
    </source>
</reference>
<evidence type="ECO:0000313" key="3">
    <source>
        <dbReference type="Proteomes" id="UP000192247"/>
    </source>
</evidence>
<evidence type="ECO:0000313" key="2">
    <source>
        <dbReference type="EMBL" id="OQR73807.1"/>
    </source>
</evidence>
<feature type="region of interest" description="Disordered" evidence="1">
    <location>
        <begin position="16"/>
        <end position="35"/>
    </location>
</feature>
<dbReference type="Proteomes" id="UP000192247">
    <property type="component" value="Unassembled WGS sequence"/>
</dbReference>
<comment type="caution">
    <text evidence="2">The sequence shown here is derived from an EMBL/GenBank/DDBJ whole genome shotgun (WGS) entry which is preliminary data.</text>
</comment>
<dbReference type="EMBL" id="MNPL01009230">
    <property type="protein sequence ID" value="OQR73807.1"/>
    <property type="molecule type" value="Genomic_DNA"/>
</dbReference>
<evidence type="ECO:0000256" key="1">
    <source>
        <dbReference type="SAM" id="MobiDB-lite"/>
    </source>
</evidence>
<dbReference type="InParanoid" id="A0A1V9XJW5"/>
<gene>
    <name evidence="2" type="ORF">BIW11_03507</name>
</gene>
<proteinExistence type="predicted"/>
<keyword evidence="3" id="KW-1185">Reference proteome</keyword>